<name>A0A8X8GID9_ACIGI</name>
<feature type="chain" id="PRO_5036450633" evidence="1">
    <location>
        <begin position="20"/>
        <end position="248"/>
    </location>
</feature>
<reference evidence="2" key="1">
    <citation type="submission" date="2021-07" db="EMBL/GenBank/DDBJ databases">
        <authorList>
            <person name="Fernandez M."/>
            <person name="Pereira P."/>
            <person name="Torres Tejerizo G.A."/>
            <person name="Gonzalez P."/>
            <person name="Agostini E."/>
        </authorList>
    </citation>
    <scope>NUCLEOTIDE SEQUENCE</scope>
    <source>
        <strain evidence="2">SFC 500-1A</strain>
    </source>
</reference>
<proteinExistence type="predicted"/>
<dbReference type="AlphaFoldDB" id="A0A8X8GID9"/>
<dbReference type="RefSeq" id="WP_218619753.1">
    <property type="nucleotide sequence ID" value="NZ_JAHWXT010000001.1"/>
</dbReference>
<evidence type="ECO:0000256" key="1">
    <source>
        <dbReference type="SAM" id="SignalP"/>
    </source>
</evidence>
<dbReference type="Proteomes" id="UP000887320">
    <property type="component" value="Unassembled WGS sequence"/>
</dbReference>
<organism evidence="2 3">
    <name type="scientific">Acinetobacter guillouiae</name>
    <name type="common">Acinetobacter genomosp. 11</name>
    <dbReference type="NCBI Taxonomy" id="106649"/>
    <lineage>
        <taxon>Bacteria</taxon>
        <taxon>Pseudomonadati</taxon>
        <taxon>Pseudomonadota</taxon>
        <taxon>Gammaproteobacteria</taxon>
        <taxon>Moraxellales</taxon>
        <taxon>Moraxellaceae</taxon>
        <taxon>Acinetobacter</taxon>
    </lineage>
</organism>
<dbReference type="EMBL" id="JAHWXT010000001">
    <property type="protein sequence ID" value="MCF0263278.1"/>
    <property type="molecule type" value="Genomic_DNA"/>
</dbReference>
<evidence type="ECO:0000313" key="3">
    <source>
        <dbReference type="Proteomes" id="UP000887320"/>
    </source>
</evidence>
<dbReference type="PROSITE" id="PS51257">
    <property type="entry name" value="PROKAR_LIPOPROTEIN"/>
    <property type="match status" value="1"/>
</dbReference>
<dbReference type="Pfam" id="PF16223">
    <property type="entry name" value="DUF4882"/>
    <property type="match status" value="1"/>
</dbReference>
<dbReference type="InterPro" id="IPR032620">
    <property type="entry name" value="DUF4882"/>
</dbReference>
<gene>
    <name evidence="2" type="ORF">KW868_02145</name>
</gene>
<accession>A0A8X8GID9</accession>
<feature type="signal peptide" evidence="1">
    <location>
        <begin position="1"/>
        <end position="19"/>
    </location>
</feature>
<evidence type="ECO:0000313" key="2">
    <source>
        <dbReference type="EMBL" id="MCF0263278.1"/>
    </source>
</evidence>
<sequence>MKKLIIGSLTGFLSMSGWSACTYDLDVTQATLNSEEPGSLIFPNRSGQKVGFNIFSTSTLKYFLATNNNVTLNSSGITVPSSSIYAYEYKFKVPKNQLLSTEQLLFFPVAHIGKNGGQSTFLSNVGYTNASTENSAVNKFTISDPNANTSLVELNISNNSNDYQYIGIYINPISKQAGFIVNGVNKGYLSNYTLPVINSFFMIAAGLNGISPNSPNIGKEVSIELITDATKMTQSYPTGTTDICGNTI</sequence>
<comment type="caution">
    <text evidence="2">The sequence shown here is derived from an EMBL/GenBank/DDBJ whole genome shotgun (WGS) entry which is preliminary data.</text>
</comment>
<keyword evidence="1" id="KW-0732">Signal</keyword>
<protein>
    <submittedName>
        <fullName evidence="2">DUF4882 domain-containing protein</fullName>
    </submittedName>
</protein>